<keyword evidence="7" id="KW-0411">Iron-sulfur</keyword>
<dbReference type="InterPro" id="IPR048641">
    <property type="entry name" value="RlmN_N"/>
</dbReference>
<comment type="cofactor">
    <cofactor evidence="1">
        <name>[4Fe-4S] cluster</name>
        <dbReference type="ChEBI" id="CHEBI:49883"/>
    </cofactor>
</comment>
<keyword evidence="3" id="KW-0698">rRNA processing</keyword>
<dbReference type="Pfam" id="PF04055">
    <property type="entry name" value="Radical_SAM"/>
    <property type="match status" value="1"/>
</dbReference>
<dbReference type="Gene3D" id="3.20.20.70">
    <property type="entry name" value="Aldolase class I"/>
    <property type="match status" value="1"/>
</dbReference>
<dbReference type="EMBL" id="OZ019898">
    <property type="protein sequence ID" value="CAK9228451.1"/>
    <property type="molecule type" value="Genomic_DNA"/>
</dbReference>
<evidence type="ECO:0000256" key="7">
    <source>
        <dbReference type="ARBA" id="ARBA00023014"/>
    </source>
</evidence>
<dbReference type="SUPFAM" id="SSF102114">
    <property type="entry name" value="Radical SAM enzymes"/>
    <property type="match status" value="1"/>
</dbReference>
<evidence type="ECO:0000313" key="10">
    <source>
        <dbReference type="Proteomes" id="UP001497512"/>
    </source>
</evidence>
<keyword evidence="6" id="KW-0408">Iron</keyword>
<dbReference type="InterPro" id="IPR027492">
    <property type="entry name" value="RNA_MTrfase_RlmN"/>
</dbReference>
<sequence length="439" mass="48563">MFQVLNQVHFHETWIGCAQVLQEESGRATQRGSSRCMQMVAMAAGILGNAVRLTAHTFRGSSLLLSANSRVIKVPKFPQCLPICSSSLAIEENAELTNTNRDELSSTFFTSSPSSDLHHIAVAKKRNLKDMTFPELQEWVESLGQKPSRAVMLWKWLYGNGKWAQSTSEIQGLNREFRAVLEKHADFGPVLVLQGIHHARDGTRKLVFLVEEFGAQIETVLIPGPRNRVTVCVSSQIGCAMNCQFCYTAKMGLKGNLSTAHIVEQLVVAARMCSQELGLGLVTNVVFMGMGEPFQNIDNVIRAAEIMTNGQGLHLSPRKVTISTSGLVPQIRTFCRTSNCALAVSLNATTDEVRDQIMPVNRKYKLMDLLDCVREELVTHRPGEKVFFEYVLLKNVNDSTDDAKRLVDLVCGIPCKINLITFNLHAGTSSAITAVQKLK</sequence>
<dbReference type="Proteomes" id="UP001497512">
    <property type="component" value="Chromosome 6"/>
</dbReference>
<dbReference type="SFLD" id="SFLDS00029">
    <property type="entry name" value="Radical_SAM"/>
    <property type="match status" value="1"/>
</dbReference>
<evidence type="ECO:0000256" key="3">
    <source>
        <dbReference type="ARBA" id="ARBA00022552"/>
    </source>
</evidence>
<dbReference type="Gene3D" id="1.10.150.530">
    <property type="match status" value="1"/>
</dbReference>
<dbReference type="InterPro" id="IPR007197">
    <property type="entry name" value="rSAM"/>
</dbReference>
<dbReference type="PROSITE" id="PS51918">
    <property type="entry name" value="RADICAL_SAM"/>
    <property type="match status" value="1"/>
</dbReference>
<feature type="domain" description="Radical SAM core" evidence="8">
    <location>
        <begin position="225"/>
        <end position="439"/>
    </location>
</feature>
<dbReference type="PANTHER" id="PTHR30544:SF9">
    <property type="entry name" value="RADICAL SAM SUPERFAMILY PROTEIN"/>
    <property type="match status" value="1"/>
</dbReference>
<dbReference type="InterPro" id="IPR040072">
    <property type="entry name" value="Methyltransferase_A"/>
</dbReference>
<organism evidence="9 10">
    <name type="scientific">Sphagnum troendelagicum</name>
    <dbReference type="NCBI Taxonomy" id="128251"/>
    <lineage>
        <taxon>Eukaryota</taxon>
        <taxon>Viridiplantae</taxon>
        <taxon>Streptophyta</taxon>
        <taxon>Embryophyta</taxon>
        <taxon>Bryophyta</taxon>
        <taxon>Sphagnophytina</taxon>
        <taxon>Sphagnopsida</taxon>
        <taxon>Sphagnales</taxon>
        <taxon>Sphagnaceae</taxon>
        <taxon>Sphagnum</taxon>
    </lineage>
</organism>
<protein>
    <recommendedName>
        <fullName evidence="8">Radical SAM core domain-containing protein</fullName>
    </recommendedName>
</protein>
<accession>A0ABP0URH2</accession>
<evidence type="ECO:0000259" key="8">
    <source>
        <dbReference type="PROSITE" id="PS51918"/>
    </source>
</evidence>
<dbReference type="NCBIfam" id="TIGR00048">
    <property type="entry name" value="rRNA_mod_RlmN"/>
    <property type="match status" value="1"/>
</dbReference>
<dbReference type="InterPro" id="IPR058240">
    <property type="entry name" value="rSAM_sf"/>
</dbReference>
<name>A0ABP0URH2_9BRYO</name>
<evidence type="ECO:0000313" key="9">
    <source>
        <dbReference type="EMBL" id="CAK9228451.1"/>
    </source>
</evidence>
<evidence type="ECO:0000256" key="1">
    <source>
        <dbReference type="ARBA" id="ARBA00001966"/>
    </source>
</evidence>
<dbReference type="Pfam" id="PF21016">
    <property type="entry name" value="RlmN_N"/>
    <property type="match status" value="1"/>
</dbReference>
<evidence type="ECO:0000256" key="5">
    <source>
        <dbReference type="ARBA" id="ARBA00022723"/>
    </source>
</evidence>
<gene>
    <name evidence="9" type="ORF">CSSPTR1EN2_LOCUS19091</name>
</gene>
<dbReference type="InterPro" id="IPR013785">
    <property type="entry name" value="Aldolase_TIM"/>
</dbReference>
<reference evidence="9" key="1">
    <citation type="submission" date="2024-02" db="EMBL/GenBank/DDBJ databases">
        <authorList>
            <consortium name="ELIXIR-Norway"/>
            <consortium name="Elixir Norway"/>
        </authorList>
    </citation>
    <scope>NUCLEOTIDE SEQUENCE</scope>
</reference>
<keyword evidence="2" id="KW-0004">4Fe-4S</keyword>
<evidence type="ECO:0000256" key="2">
    <source>
        <dbReference type="ARBA" id="ARBA00022485"/>
    </source>
</evidence>
<evidence type="ECO:0000256" key="4">
    <source>
        <dbReference type="ARBA" id="ARBA00022691"/>
    </source>
</evidence>
<keyword evidence="5" id="KW-0479">Metal-binding</keyword>
<evidence type="ECO:0000256" key="6">
    <source>
        <dbReference type="ARBA" id="ARBA00023004"/>
    </source>
</evidence>
<keyword evidence="10" id="KW-1185">Reference proteome</keyword>
<dbReference type="CDD" id="cd01335">
    <property type="entry name" value="Radical_SAM"/>
    <property type="match status" value="1"/>
</dbReference>
<dbReference type="PANTHER" id="PTHR30544">
    <property type="entry name" value="23S RRNA METHYLTRANSFERASE"/>
    <property type="match status" value="1"/>
</dbReference>
<proteinExistence type="predicted"/>
<keyword evidence="4" id="KW-0949">S-adenosyl-L-methionine</keyword>